<dbReference type="SMART" id="SM01265">
    <property type="entry name" value="Mab-21"/>
    <property type="match status" value="1"/>
</dbReference>
<evidence type="ECO:0000313" key="3">
    <source>
        <dbReference type="RefSeq" id="XP_022286968.1"/>
    </source>
</evidence>
<dbReference type="KEGG" id="cvn:111099795"/>
<dbReference type="RefSeq" id="XP_022286967.1">
    <property type="nucleotide sequence ID" value="XM_022431259.1"/>
</dbReference>
<dbReference type="Gene3D" id="1.10.1410.40">
    <property type="match status" value="1"/>
</dbReference>
<dbReference type="PANTHER" id="PTHR10656">
    <property type="entry name" value="CELL FATE DETERMINING PROTEIN MAB21-RELATED"/>
    <property type="match status" value="1"/>
</dbReference>
<dbReference type="PANTHER" id="PTHR10656:SF78">
    <property type="entry name" value="CYCLIC GMP-AMP SYNTHASE-LIKE"/>
    <property type="match status" value="1"/>
</dbReference>
<protein>
    <submittedName>
        <fullName evidence="2 3">Uncharacterized protein LOC111099795</fullName>
    </submittedName>
</protein>
<accession>A0A8B8A674</accession>
<keyword evidence="1" id="KW-1185">Reference proteome</keyword>
<dbReference type="InterPro" id="IPR024810">
    <property type="entry name" value="MAB21L/cGLR"/>
</dbReference>
<reference evidence="2 3" key="1">
    <citation type="submission" date="2025-04" db="UniProtKB">
        <authorList>
            <consortium name="RefSeq"/>
        </authorList>
    </citation>
    <scope>IDENTIFICATION</scope>
    <source>
        <tissue evidence="2 3">Whole sample</tissue>
    </source>
</reference>
<gene>
    <name evidence="2 3" type="primary">LOC111099795</name>
</gene>
<evidence type="ECO:0000313" key="1">
    <source>
        <dbReference type="Proteomes" id="UP000694844"/>
    </source>
</evidence>
<dbReference type="OrthoDB" id="6062012at2759"/>
<dbReference type="GeneID" id="111099795"/>
<name>A0A8B8A674_CRAVI</name>
<organism evidence="1 2">
    <name type="scientific">Crassostrea virginica</name>
    <name type="common">Eastern oyster</name>
    <dbReference type="NCBI Taxonomy" id="6565"/>
    <lineage>
        <taxon>Eukaryota</taxon>
        <taxon>Metazoa</taxon>
        <taxon>Spiralia</taxon>
        <taxon>Lophotrochozoa</taxon>
        <taxon>Mollusca</taxon>
        <taxon>Bivalvia</taxon>
        <taxon>Autobranchia</taxon>
        <taxon>Pteriomorphia</taxon>
        <taxon>Ostreida</taxon>
        <taxon>Ostreoidea</taxon>
        <taxon>Ostreidae</taxon>
        <taxon>Crassostrea</taxon>
    </lineage>
</organism>
<dbReference type="Gene3D" id="3.30.460.90">
    <property type="match status" value="1"/>
</dbReference>
<dbReference type="Proteomes" id="UP000694844">
    <property type="component" value="Chromosome 6"/>
</dbReference>
<sequence length="544" mass="63426">MEAEDFTSIFGQCLSVTILLAACLVVCMKFRNRERNQGNTEQYIIRSAPKNVGSQKNDWTFPVFETGSNDDEIRKYFTREALNFENSDWEECCSVIDKVMTEITRVMTRKARERFPGLAIENILIKQGSSREGLKVCDPLEFDYILPFRIECLELRRTNIYNEHGDFIPGLFRQRVLNSSRIPGWIEEQELLEHDRNGSFLNTKNLQRKIFSSLWDKSIDEHHKRRQLGRIYENDDYTIHRIVNPPTLKITIAVKKSFGLRGLRDSFVGESLNIAQGVKFGNTINIEVDLVPAMILASDTVPDPYTVHTFHQNIDGYPKGWYRKVKQFLFPSSAQDTTTLDTRMMGCERYGIMKWVNKKNPAISVDDKDMLWRESTCGYEKHILDVARRNQSQKYVMTACRLLKGALRKFPPDSKEQLGSVLKSYHLKNITLYCFLFLTIPSKNNQLSSVREALGYFVEYLKMSVNEGCLPHFFYGNPHISLMLPYSPFEQENTRYNIFAGKDQETLRQARYSLSRLLETLDGLYDKRWMLDQEKIMLFKDLLH</sequence>
<dbReference type="AlphaFoldDB" id="A0A8B8A674"/>
<evidence type="ECO:0000313" key="2">
    <source>
        <dbReference type="RefSeq" id="XP_022286967.1"/>
    </source>
</evidence>
<proteinExistence type="predicted"/>
<dbReference type="RefSeq" id="XP_022286968.1">
    <property type="nucleotide sequence ID" value="XM_022431260.1"/>
</dbReference>